<dbReference type="AlphaFoldDB" id="A0A914E7U6"/>
<feature type="signal peptide" evidence="2">
    <location>
        <begin position="1"/>
        <end position="20"/>
    </location>
</feature>
<evidence type="ECO:0000256" key="1">
    <source>
        <dbReference type="SAM" id="MobiDB-lite"/>
    </source>
</evidence>
<organism evidence="3 4">
    <name type="scientific">Acrobeloides nanus</name>
    <dbReference type="NCBI Taxonomy" id="290746"/>
    <lineage>
        <taxon>Eukaryota</taxon>
        <taxon>Metazoa</taxon>
        <taxon>Ecdysozoa</taxon>
        <taxon>Nematoda</taxon>
        <taxon>Chromadorea</taxon>
        <taxon>Rhabditida</taxon>
        <taxon>Tylenchina</taxon>
        <taxon>Cephalobomorpha</taxon>
        <taxon>Cephaloboidea</taxon>
        <taxon>Cephalobidae</taxon>
        <taxon>Acrobeloides</taxon>
    </lineage>
</organism>
<evidence type="ECO:0000313" key="4">
    <source>
        <dbReference type="WBParaSite" id="ACRNAN_scaffold6296.g21409.t1"/>
    </source>
</evidence>
<evidence type="ECO:0000256" key="2">
    <source>
        <dbReference type="SAM" id="SignalP"/>
    </source>
</evidence>
<feature type="region of interest" description="Disordered" evidence="1">
    <location>
        <begin position="403"/>
        <end position="429"/>
    </location>
</feature>
<keyword evidence="3" id="KW-1185">Reference proteome</keyword>
<sequence>MQMTFVARLVVLFVTGLSLAFNLTQAWDKCTSIRVVDNFYENVTCVPVFGPDVNCSLSGPIIMNATYDLTINAVNGVYNFDISNFNYTKDPQFLNLSPMDIQSSPLLFINFDATSCSYRAPATICPIPLQNCASTCPGATSVQKNIEYAYWTVFYDTNRDVGNSIMQYNYGRIINYNQKMFLPDESGRLFTKKNPNLLPETLQRGIYDTQIDNDSIAEITHHDSSGYCNAFISKDLPNSNGATCSKFYVVVTKNNDVITNGTVKYLKPPNYFGKHGYGGVELDISAKVPQSHTLSFETAIGNIAIDMSFSKEYFLVVDHEYPDFFHYHTLFEMGGLDEGYEANIPLATVLSIDGVLLMDEDSAYTTNNACFNLNGTYGGVEGWFSINYTSSFCCVEWDELPSPTPNPVTTQKPSGKIYNDSMKTRTPVS</sequence>
<name>A0A914E7U6_9BILA</name>
<protein>
    <submittedName>
        <fullName evidence="4">Uncharacterized protein</fullName>
    </submittedName>
</protein>
<proteinExistence type="predicted"/>
<dbReference type="Proteomes" id="UP000887540">
    <property type="component" value="Unplaced"/>
</dbReference>
<evidence type="ECO:0000313" key="3">
    <source>
        <dbReference type="Proteomes" id="UP000887540"/>
    </source>
</evidence>
<feature type="chain" id="PRO_5037391622" evidence="2">
    <location>
        <begin position="21"/>
        <end position="429"/>
    </location>
</feature>
<keyword evidence="2" id="KW-0732">Signal</keyword>
<reference evidence="4" key="1">
    <citation type="submission" date="2022-11" db="UniProtKB">
        <authorList>
            <consortium name="WormBaseParasite"/>
        </authorList>
    </citation>
    <scope>IDENTIFICATION</scope>
</reference>
<dbReference type="WBParaSite" id="ACRNAN_scaffold6296.g21409.t1">
    <property type="protein sequence ID" value="ACRNAN_scaffold6296.g21409.t1"/>
    <property type="gene ID" value="ACRNAN_scaffold6296.g21409"/>
</dbReference>
<accession>A0A914E7U6</accession>